<proteinExistence type="predicted"/>
<evidence type="ECO:0000256" key="1">
    <source>
        <dbReference type="SAM" id="MobiDB-lite"/>
    </source>
</evidence>
<evidence type="ECO:0008006" key="4">
    <source>
        <dbReference type="Google" id="ProtNLM"/>
    </source>
</evidence>
<feature type="compositionally biased region" description="Pro residues" evidence="1">
    <location>
        <begin position="523"/>
        <end position="538"/>
    </location>
</feature>
<gene>
    <name evidence="2" type="ORF">NOR_04848</name>
</gene>
<feature type="compositionally biased region" description="Acidic residues" evidence="1">
    <location>
        <begin position="457"/>
        <end position="487"/>
    </location>
</feature>
<dbReference type="AlphaFoldDB" id="A0A167DQG1"/>
<accession>A0A167DQG1</accession>
<feature type="region of interest" description="Disordered" evidence="1">
    <location>
        <begin position="335"/>
        <end position="542"/>
    </location>
</feature>
<protein>
    <recommendedName>
        <fullName evidence="4">Myb-like domain-containing protein</fullName>
    </recommendedName>
</protein>
<name>A0A167DQG1_METRR</name>
<dbReference type="STRING" id="1081105.A0A167DQG1"/>
<dbReference type="EMBL" id="AZHC01000013">
    <property type="protein sequence ID" value="OAA42717.1"/>
    <property type="molecule type" value="Genomic_DNA"/>
</dbReference>
<dbReference type="OMA" id="FEHPRNQ"/>
<evidence type="ECO:0000313" key="3">
    <source>
        <dbReference type="Proteomes" id="UP000243498"/>
    </source>
</evidence>
<sequence>MESPQQLRTLRATRRTGTVNDTVAVAEHSSTSKGSFARRGAPNTNDAASIASLSSRVRSRSEIAEDDEIESSDVESEEDVMEDDSLNPDNKERYQIMASLLPDFTRATDELQHRLVNGDYNNKVFAAILKSKRLTFHALLENYQKPDKTSPFIDPLWVEDLNPESGTRTTGILLRANIVTALDRIQQIKDKTIENTLPILESLDTAFMHLFTLEESTRDHLNAALDLRTCYFVEHMAAQGSHPQMDQTITSVFGKTPESQDDAHLSTDGRFKSLIREFGAEIGDEEKYLVSNRIAELYELNRRNGEDNGLKKMRLEFPLGRTLDKLSQHLRHWYTNSKDAERNETSGLNGQNETGPDSFYDAEETISDSITESQPIMRPTEVEKRRVSLFRGEQSFRDLQTGSKRNSMAPPSNQQQHSKAPSPVPTDYSQDETRDLLLKDMIRSPSRVQKRKRITIEEEEEEEEEEDDDDDNADDDDDDDDDDDVFEDDTRQIPESRLAHIKARSAAQGAGRLRVPADLPSRSMPPPPRPTSSPPPSSTEPDYETIRLRKNENIARARARALNSAQHLSSSTQPRSSSGTITHTLAAPPKQRYVWSASDCNLLTKLVKEENAAWSLIEKDHNQKFEHPRNQQAYRDKARNMKVDFLIADAVLPPGFDLVTLGKKEVARLLSLGKNPYRRENERDGQKPLNTNI</sequence>
<feature type="compositionally biased region" description="Polar residues" evidence="1">
    <location>
        <begin position="345"/>
        <end position="355"/>
    </location>
</feature>
<reference evidence="2 3" key="1">
    <citation type="journal article" date="2016" name="Genome Biol. Evol.">
        <title>Divergent and convergent evolution of fungal pathogenicity.</title>
        <authorList>
            <person name="Shang Y."/>
            <person name="Xiao G."/>
            <person name="Zheng P."/>
            <person name="Cen K."/>
            <person name="Zhan S."/>
            <person name="Wang C."/>
        </authorList>
    </citation>
    <scope>NUCLEOTIDE SEQUENCE [LARGE SCALE GENOMIC DNA]</scope>
    <source>
        <strain evidence="2 3">RCEF 4871</strain>
    </source>
</reference>
<feature type="compositionally biased region" description="Low complexity" evidence="1">
    <location>
        <begin position="7"/>
        <end position="18"/>
    </location>
</feature>
<feature type="compositionally biased region" description="Polar residues" evidence="1">
    <location>
        <begin position="397"/>
        <end position="419"/>
    </location>
</feature>
<dbReference type="OrthoDB" id="5398572at2759"/>
<organism evidence="2 3">
    <name type="scientific">Metarhizium rileyi (strain RCEF 4871)</name>
    <name type="common">Nomuraea rileyi</name>
    <dbReference type="NCBI Taxonomy" id="1649241"/>
    <lineage>
        <taxon>Eukaryota</taxon>
        <taxon>Fungi</taxon>
        <taxon>Dikarya</taxon>
        <taxon>Ascomycota</taxon>
        <taxon>Pezizomycotina</taxon>
        <taxon>Sordariomycetes</taxon>
        <taxon>Hypocreomycetidae</taxon>
        <taxon>Hypocreales</taxon>
        <taxon>Clavicipitaceae</taxon>
        <taxon>Metarhizium</taxon>
    </lineage>
</organism>
<dbReference type="Proteomes" id="UP000243498">
    <property type="component" value="Unassembled WGS sequence"/>
</dbReference>
<feature type="region of interest" description="Disordered" evidence="1">
    <location>
        <begin position="26"/>
        <end position="91"/>
    </location>
</feature>
<feature type="compositionally biased region" description="Basic and acidic residues" evidence="1">
    <location>
        <begin position="488"/>
        <end position="498"/>
    </location>
</feature>
<feature type="compositionally biased region" description="Acidic residues" evidence="1">
    <location>
        <begin position="64"/>
        <end position="86"/>
    </location>
</feature>
<feature type="region of interest" description="Disordered" evidence="1">
    <location>
        <begin position="1"/>
        <end position="20"/>
    </location>
</feature>
<keyword evidence="3" id="KW-1185">Reference proteome</keyword>
<feature type="compositionally biased region" description="Basic and acidic residues" evidence="1">
    <location>
        <begin position="431"/>
        <end position="442"/>
    </location>
</feature>
<feature type="compositionally biased region" description="Polar residues" evidence="1">
    <location>
        <begin position="42"/>
        <end position="56"/>
    </location>
</feature>
<comment type="caution">
    <text evidence="2">The sequence shown here is derived from an EMBL/GenBank/DDBJ whole genome shotgun (WGS) entry which is preliminary data.</text>
</comment>
<evidence type="ECO:0000313" key="2">
    <source>
        <dbReference type="EMBL" id="OAA42717.1"/>
    </source>
</evidence>